<feature type="region of interest" description="Disordered" evidence="1">
    <location>
        <begin position="144"/>
        <end position="170"/>
    </location>
</feature>
<name>A0A3S0JF83_9BACT</name>
<evidence type="ECO:0000256" key="1">
    <source>
        <dbReference type="SAM" id="MobiDB-lite"/>
    </source>
</evidence>
<keyword evidence="2" id="KW-0645">Protease</keyword>
<sequence length="266" mass="29487">MSTDLRYWMKKPGPLAGALLLLLALLIAVRPAAAQTRLVRVTGSVSEKQTRKPVPGASVVNLSTRRGVVADEQGDFDIKVNSTDTLEFRAVGFEAYRLPLGGTGLSQLIVQVKLERASVQLTGVTIRQGRPDDQTIARALRNVRRQAPPPNSVKRPPKPQPLFPVDSTAPKAPVATLENPLSLLYDQFSREGEQRRKMEEINEEKRIEAERAKRRAYNRYFRINKGYEVDDSTRRPVTAPWYLPAPAPAVPVQPMQPPAGALAPKQ</sequence>
<dbReference type="SUPFAM" id="SSF49464">
    <property type="entry name" value="Carboxypeptidase regulatory domain-like"/>
    <property type="match status" value="1"/>
</dbReference>
<evidence type="ECO:0000313" key="2">
    <source>
        <dbReference type="EMBL" id="RTQ50818.1"/>
    </source>
</evidence>
<comment type="caution">
    <text evidence="2">The sequence shown here is derived from an EMBL/GenBank/DDBJ whole genome shotgun (WGS) entry which is preliminary data.</text>
</comment>
<protein>
    <submittedName>
        <fullName evidence="2">Carboxypeptidase-like regulatory domain-containing protein</fullName>
    </submittedName>
</protein>
<dbReference type="GO" id="GO:0004180">
    <property type="term" value="F:carboxypeptidase activity"/>
    <property type="evidence" value="ECO:0007669"/>
    <property type="project" value="UniProtKB-KW"/>
</dbReference>
<dbReference type="Pfam" id="PF13715">
    <property type="entry name" value="CarbopepD_reg_2"/>
    <property type="match status" value="1"/>
</dbReference>
<keyword evidence="2" id="KW-0378">Hydrolase</keyword>
<evidence type="ECO:0000313" key="3">
    <source>
        <dbReference type="Proteomes" id="UP000282184"/>
    </source>
</evidence>
<organism evidence="2 3">
    <name type="scientific">Hymenobacter gummosus</name>
    <dbReference type="NCBI Taxonomy" id="1776032"/>
    <lineage>
        <taxon>Bacteria</taxon>
        <taxon>Pseudomonadati</taxon>
        <taxon>Bacteroidota</taxon>
        <taxon>Cytophagia</taxon>
        <taxon>Cytophagales</taxon>
        <taxon>Hymenobacteraceae</taxon>
        <taxon>Hymenobacter</taxon>
    </lineage>
</organism>
<proteinExistence type="predicted"/>
<dbReference type="RefSeq" id="WP_126692883.1">
    <property type="nucleotide sequence ID" value="NZ_RXOF01000004.1"/>
</dbReference>
<gene>
    <name evidence="2" type="ORF">EJV47_09360</name>
</gene>
<keyword evidence="3" id="KW-1185">Reference proteome</keyword>
<dbReference type="OrthoDB" id="978882at2"/>
<accession>A0A3S0JF83</accession>
<dbReference type="InterPro" id="IPR008969">
    <property type="entry name" value="CarboxyPept-like_regulatory"/>
</dbReference>
<dbReference type="AlphaFoldDB" id="A0A3S0JF83"/>
<dbReference type="EMBL" id="RXOF01000004">
    <property type="protein sequence ID" value="RTQ50818.1"/>
    <property type="molecule type" value="Genomic_DNA"/>
</dbReference>
<dbReference type="Proteomes" id="UP000282184">
    <property type="component" value="Unassembled WGS sequence"/>
</dbReference>
<keyword evidence="2" id="KW-0121">Carboxypeptidase</keyword>
<reference evidence="2 3" key="1">
    <citation type="submission" date="2018-12" db="EMBL/GenBank/DDBJ databases">
        <title>Hymenobacter gummosus sp. nov., isolated from a spring.</title>
        <authorList>
            <person name="Nie L."/>
        </authorList>
    </citation>
    <scope>NUCLEOTIDE SEQUENCE [LARGE SCALE GENOMIC DNA]</scope>
    <source>
        <strain evidence="2 3">KCTC 52166</strain>
    </source>
</reference>